<dbReference type="SUPFAM" id="SSF52425">
    <property type="entry name" value="Cryptochrome/photolyase, N-terminal domain"/>
    <property type="match status" value="1"/>
</dbReference>
<dbReference type="PROSITE" id="PS51645">
    <property type="entry name" value="PHR_CRY_ALPHA_BETA"/>
    <property type="match status" value="1"/>
</dbReference>
<dbReference type="GO" id="GO:0032922">
    <property type="term" value="P:circadian regulation of gene expression"/>
    <property type="evidence" value="ECO:0007669"/>
    <property type="project" value="TreeGrafter"/>
</dbReference>
<protein>
    <recommendedName>
        <fullName evidence="7">Photolyase/cryptochrome alpha/beta domain-containing protein</fullName>
    </recommendedName>
</protein>
<dbReference type="GO" id="GO:0003677">
    <property type="term" value="F:DNA binding"/>
    <property type="evidence" value="ECO:0007669"/>
    <property type="project" value="TreeGrafter"/>
</dbReference>
<keyword evidence="9" id="KW-1185">Reference proteome</keyword>
<name>A0A507E4Z5_9FUNG</name>
<feature type="binding site" evidence="4">
    <location>
        <begin position="330"/>
        <end position="337"/>
    </location>
    <ligand>
        <name>FAD</name>
        <dbReference type="ChEBI" id="CHEBI:57692"/>
    </ligand>
</feature>
<evidence type="ECO:0000259" key="7">
    <source>
        <dbReference type="PROSITE" id="PS51645"/>
    </source>
</evidence>
<evidence type="ECO:0000256" key="5">
    <source>
        <dbReference type="PIRSR" id="PIRSR602081-2"/>
    </source>
</evidence>
<dbReference type="InterPro" id="IPR014729">
    <property type="entry name" value="Rossmann-like_a/b/a_fold"/>
</dbReference>
<feature type="site" description="Electron transfer via tryptophanyl radical" evidence="5">
    <location>
        <position position="424"/>
    </location>
</feature>
<dbReference type="InterPro" id="IPR036155">
    <property type="entry name" value="Crypto/Photolyase_N_sf"/>
</dbReference>
<feature type="binding site" evidence="4">
    <location>
        <begin position="288"/>
        <end position="292"/>
    </location>
    <ligand>
        <name>FAD</name>
        <dbReference type="ChEBI" id="CHEBI:57692"/>
    </ligand>
</feature>
<evidence type="ECO:0000313" key="8">
    <source>
        <dbReference type="EMBL" id="TPX58791.1"/>
    </source>
</evidence>
<comment type="similarity">
    <text evidence="1">Belongs to the DNA photolyase class-1 family.</text>
</comment>
<feature type="binding site" evidence="4">
    <location>
        <begin position="437"/>
        <end position="439"/>
    </location>
    <ligand>
        <name>FAD</name>
        <dbReference type="ChEBI" id="CHEBI:57692"/>
    </ligand>
</feature>
<dbReference type="PANTHER" id="PTHR11455:SF9">
    <property type="entry name" value="CRYPTOCHROME CIRCADIAN CLOCK 5 ISOFORM X1"/>
    <property type="match status" value="1"/>
</dbReference>
<evidence type="ECO:0000256" key="4">
    <source>
        <dbReference type="PIRSR" id="PIRSR602081-1"/>
    </source>
</evidence>
<dbReference type="GO" id="GO:0005737">
    <property type="term" value="C:cytoplasm"/>
    <property type="evidence" value="ECO:0007669"/>
    <property type="project" value="TreeGrafter"/>
</dbReference>
<dbReference type="Proteomes" id="UP000318582">
    <property type="component" value="Unassembled WGS sequence"/>
</dbReference>
<feature type="compositionally biased region" description="Low complexity" evidence="6">
    <location>
        <begin position="587"/>
        <end position="602"/>
    </location>
</feature>
<gene>
    <name evidence="8" type="ORF">PhCBS80983_g02897</name>
</gene>
<dbReference type="GO" id="GO:0003904">
    <property type="term" value="F:deoxyribodipyrimidine photo-lyase activity"/>
    <property type="evidence" value="ECO:0007669"/>
    <property type="project" value="TreeGrafter"/>
</dbReference>
<keyword evidence="2 4" id="KW-0285">Flavoprotein</keyword>
<dbReference type="Gene3D" id="3.40.50.620">
    <property type="entry name" value="HUPs"/>
    <property type="match status" value="1"/>
</dbReference>
<feature type="region of interest" description="Disordered" evidence="6">
    <location>
        <begin position="583"/>
        <end position="637"/>
    </location>
</feature>
<dbReference type="PANTHER" id="PTHR11455">
    <property type="entry name" value="CRYPTOCHROME"/>
    <property type="match status" value="1"/>
</dbReference>
<dbReference type="Pfam" id="PF03441">
    <property type="entry name" value="FAD_binding_7"/>
    <property type="match status" value="1"/>
</dbReference>
<dbReference type="GO" id="GO:0071949">
    <property type="term" value="F:FAD binding"/>
    <property type="evidence" value="ECO:0007669"/>
    <property type="project" value="TreeGrafter"/>
</dbReference>
<dbReference type="InterPro" id="IPR002081">
    <property type="entry name" value="Cryptochrome/DNA_photolyase_1"/>
</dbReference>
<dbReference type="Pfam" id="PF00875">
    <property type="entry name" value="DNA_photolyase"/>
    <property type="match status" value="1"/>
</dbReference>
<evidence type="ECO:0000256" key="3">
    <source>
        <dbReference type="ARBA" id="ARBA00022827"/>
    </source>
</evidence>
<dbReference type="InterPro" id="IPR006050">
    <property type="entry name" value="DNA_photolyase_N"/>
</dbReference>
<reference evidence="8 9" key="1">
    <citation type="journal article" date="2019" name="Sci. Rep.">
        <title>Comparative genomics of chytrid fungi reveal insights into the obligate biotrophic and pathogenic lifestyle of Synchytrium endobioticum.</title>
        <authorList>
            <person name="van de Vossenberg B.T.L.H."/>
            <person name="Warris S."/>
            <person name="Nguyen H.D.T."/>
            <person name="van Gent-Pelzer M.P.E."/>
            <person name="Joly D.L."/>
            <person name="van de Geest H.C."/>
            <person name="Bonants P.J.M."/>
            <person name="Smith D.S."/>
            <person name="Levesque C.A."/>
            <person name="van der Lee T.A.J."/>
        </authorList>
    </citation>
    <scope>NUCLEOTIDE SEQUENCE [LARGE SCALE GENOMIC DNA]</scope>
    <source>
        <strain evidence="8 9">CBS 809.83</strain>
    </source>
</reference>
<dbReference type="GO" id="GO:0043153">
    <property type="term" value="P:entrainment of circadian clock by photoperiod"/>
    <property type="evidence" value="ECO:0007669"/>
    <property type="project" value="TreeGrafter"/>
</dbReference>
<dbReference type="GO" id="GO:0005634">
    <property type="term" value="C:nucleus"/>
    <property type="evidence" value="ECO:0007669"/>
    <property type="project" value="TreeGrafter"/>
</dbReference>
<evidence type="ECO:0000256" key="1">
    <source>
        <dbReference type="ARBA" id="ARBA00005862"/>
    </source>
</evidence>
<dbReference type="InterPro" id="IPR005101">
    <property type="entry name" value="Cryptochr/Photolyase_FAD-bd"/>
</dbReference>
<accession>A0A507E4Z5</accession>
<evidence type="ECO:0000256" key="6">
    <source>
        <dbReference type="SAM" id="MobiDB-lite"/>
    </source>
</evidence>
<comment type="cofactor">
    <cofactor evidence="4">
        <name>FAD</name>
        <dbReference type="ChEBI" id="CHEBI:57692"/>
    </cofactor>
    <text evidence="4">Binds 1 FAD per subunit.</text>
</comment>
<dbReference type="Gene3D" id="1.10.579.10">
    <property type="entry name" value="DNA Cyclobutane Dipyrimidine Photolyase, subunit A, domain 3"/>
    <property type="match status" value="1"/>
</dbReference>
<proteinExistence type="inferred from homology"/>
<evidence type="ECO:0000256" key="2">
    <source>
        <dbReference type="ARBA" id="ARBA00022630"/>
    </source>
</evidence>
<feature type="site" description="Electron transfer via tryptophanyl radical" evidence="5">
    <location>
        <position position="361"/>
    </location>
</feature>
<dbReference type="AlphaFoldDB" id="A0A507E4Z5"/>
<evidence type="ECO:0000313" key="9">
    <source>
        <dbReference type="Proteomes" id="UP000318582"/>
    </source>
</evidence>
<dbReference type="EMBL" id="QEAQ01000032">
    <property type="protein sequence ID" value="TPX58791.1"/>
    <property type="molecule type" value="Genomic_DNA"/>
</dbReference>
<keyword evidence="3 4" id="KW-0274">FAD</keyword>
<dbReference type="InterPro" id="IPR036134">
    <property type="entry name" value="Crypto/Photolyase_FAD-like_sf"/>
</dbReference>
<dbReference type="Gene3D" id="1.25.40.80">
    <property type="match status" value="1"/>
</dbReference>
<dbReference type="STRING" id="109895.A0A507E4Z5"/>
<feature type="domain" description="Photolyase/cryptochrome alpha/beta" evidence="7">
    <location>
        <begin position="23"/>
        <end position="153"/>
    </location>
</feature>
<feature type="site" description="Electron transfer via tryptophanyl radical" evidence="5">
    <location>
        <position position="447"/>
    </location>
</feature>
<dbReference type="SUPFAM" id="SSF48173">
    <property type="entry name" value="Cryptochrome/photolyase FAD-binding domain"/>
    <property type="match status" value="1"/>
</dbReference>
<sequence length="637" mass="71736">MLPPPQHPHACTAPISTPAPRPNVLLWIRAKTLRLHDSPALHHALSLHPSHLHIVFCFDPFYTTHVRVGTTRWQFLLSAARDFDSALRKLGNRLIVPRGKPGKVLPVLWDRWGVTHLVYERDEEPYPKQRDGEVEEMAREKGIVCARVVGHTIWDPREVAKVNGGRPPLTYAAFLSLVEKKLPRPGPPIPPPVGPLPPHGGLAVLECEPCDVWPEGKIIFKHWRGPDGSCSVPTLTELGLPEAPPPLHRGGETEALRRLSAYLSSTTLVAAFEKPKTSPTQFSPSASTTVLSPYLKFGCLSARLFRDRLLATYAKHTGRHTHPPVSLLGQLYWREFFYAVAAHTPNFDRMEGNPLCLQVPWRLRDRTDADVDALRDFEAWRTARTGYPWIDAIMTQLRTEGWIHHLARHAVACFLTRGHLYISWERGAEVFEQLLIDHDWSLNTANWLWLSASAFYTQYVRVYSPVAFPKKYDPSGEYVRKYVPVLRDVPAEWIYEPWKAPLSVQKRARCVVGVDYPERICEMEEARKRNIERMRVAYKEGVRGSVDLQRSQTTSSIPTTPVRAIQHDDVPAMLHVDAHTLTSSSNVPPLSAVDVPAASSVSGEKTSSPADAPRRSAGAKRTIDSFFAPIKKPKHGR</sequence>
<organism evidence="8 9">
    <name type="scientific">Powellomyces hirtus</name>
    <dbReference type="NCBI Taxonomy" id="109895"/>
    <lineage>
        <taxon>Eukaryota</taxon>
        <taxon>Fungi</taxon>
        <taxon>Fungi incertae sedis</taxon>
        <taxon>Chytridiomycota</taxon>
        <taxon>Chytridiomycota incertae sedis</taxon>
        <taxon>Chytridiomycetes</taxon>
        <taxon>Spizellomycetales</taxon>
        <taxon>Powellomycetaceae</taxon>
        <taxon>Powellomyces</taxon>
    </lineage>
</organism>
<comment type="caution">
    <text evidence="8">The sequence shown here is derived from an EMBL/GenBank/DDBJ whole genome shotgun (WGS) entry which is preliminary data.</text>
</comment>